<evidence type="ECO:0000256" key="1">
    <source>
        <dbReference type="ARBA" id="ARBA00008754"/>
    </source>
</evidence>
<dbReference type="GO" id="GO:0004751">
    <property type="term" value="F:ribose-5-phosphate isomerase activity"/>
    <property type="evidence" value="ECO:0007669"/>
    <property type="project" value="TreeGrafter"/>
</dbReference>
<gene>
    <name evidence="2" type="ORF">A2903_02935</name>
</gene>
<organism evidence="2 3">
    <name type="scientific">Candidatus Nomurabacteria bacterium RIFCSPLOWO2_01_FULL_33_17</name>
    <dbReference type="NCBI Taxonomy" id="1801764"/>
    <lineage>
        <taxon>Bacteria</taxon>
        <taxon>Candidatus Nomuraibacteriota</taxon>
    </lineage>
</organism>
<dbReference type="NCBIfam" id="TIGR00689">
    <property type="entry name" value="rpiB_lacA_lacB"/>
    <property type="match status" value="1"/>
</dbReference>
<evidence type="ECO:0008006" key="4">
    <source>
        <dbReference type="Google" id="ProtNLM"/>
    </source>
</evidence>
<dbReference type="GO" id="GO:0009052">
    <property type="term" value="P:pentose-phosphate shunt, non-oxidative branch"/>
    <property type="evidence" value="ECO:0007669"/>
    <property type="project" value="TreeGrafter"/>
</dbReference>
<evidence type="ECO:0000313" key="2">
    <source>
        <dbReference type="EMBL" id="OGI84131.1"/>
    </source>
</evidence>
<comment type="caution">
    <text evidence="2">The sequence shown here is derived from an EMBL/GenBank/DDBJ whole genome shotgun (WGS) entry which is preliminary data.</text>
</comment>
<dbReference type="AlphaFoldDB" id="A0A1F6WQH7"/>
<evidence type="ECO:0000313" key="3">
    <source>
        <dbReference type="Proteomes" id="UP000178184"/>
    </source>
</evidence>
<dbReference type="Proteomes" id="UP000178184">
    <property type="component" value="Unassembled WGS sequence"/>
</dbReference>
<dbReference type="EMBL" id="MFUO01000010">
    <property type="protein sequence ID" value="OGI84131.1"/>
    <property type="molecule type" value="Genomic_DNA"/>
</dbReference>
<dbReference type="PIRSF" id="PIRSF005384">
    <property type="entry name" value="RpiB_LacA_B"/>
    <property type="match status" value="1"/>
</dbReference>
<name>A0A1F6WQH7_9BACT</name>
<dbReference type="Pfam" id="PF02502">
    <property type="entry name" value="LacAB_rpiB"/>
    <property type="match status" value="1"/>
</dbReference>
<dbReference type="PANTHER" id="PTHR30345:SF0">
    <property type="entry name" value="DNA DAMAGE-REPAIR_TOLERATION PROTEIN DRT102"/>
    <property type="match status" value="1"/>
</dbReference>
<reference evidence="2 3" key="1">
    <citation type="journal article" date="2016" name="Nat. Commun.">
        <title>Thousands of microbial genomes shed light on interconnected biogeochemical processes in an aquifer system.</title>
        <authorList>
            <person name="Anantharaman K."/>
            <person name="Brown C.T."/>
            <person name="Hug L.A."/>
            <person name="Sharon I."/>
            <person name="Castelle C.J."/>
            <person name="Probst A.J."/>
            <person name="Thomas B.C."/>
            <person name="Singh A."/>
            <person name="Wilkins M.J."/>
            <person name="Karaoz U."/>
            <person name="Brodie E.L."/>
            <person name="Williams K.H."/>
            <person name="Hubbard S.S."/>
            <person name="Banfield J.F."/>
        </authorList>
    </citation>
    <scope>NUCLEOTIDE SEQUENCE [LARGE SCALE GENOMIC DNA]</scope>
</reference>
<protein>
    <recommendedName>
        <fullName evidence="4">Ribose-5-phosphate isomerase</fullName>
    </recommendedName>
</protein>
<dbReference type="STRING" id="1801764.A2903_02935"/>
<dbReference type="Gene3D" id="3.40.1400.10">
    <property type="entry name" value="Sugar-phosphate isomerase, RpiB/LacA/LacB"/>
    <property type="match status" value="1"/>
</dbReference>
<dbReference type="GO" id="GO:0019316">
    <property type="term" value="P:D-allose catabolic process"/>
    <property type="evidence" value="ECO:0007669"/>
    <property type="project" value="TreeGrafter"/>
</dbReference>
<dbReference type="SUPFAM" id="SSF89623">
    <property type="entry name" value="Ribose/Galactose isomerase RpiB/AlsB"/>
    <property type="match status" value="1"/>
</dbReference>
<sequence>MTIHIGADHAGYEMKEFLKKELEILDYEVIDYGAKELNTDDDYPDFVIPCVRAIAEDLEQNEGQEVSKNLGIIIGASGQAESMCANKIKGIRAGVYYGGENTQTDIKGNNLDMVSSLRKHNNANILSLGARFMTNEQAIEAVKIFIETEFSGDERHIRRINKLESES</sequence>
<accession>A0A1F6WQH7</accession>
<proteinExistence type="inferred from homology"/>
<dbReference type="InterPro" id="IPR036569">
    <property type="entry name" value="RpiB_LacA_LacB_sf"/>
</dbReference>
<dbReference type="InterPro" id="IPR003500">
    <property type="entry name" value="RpiB_LacA_LacB"/>
</dbReference>
<dbReference type="PANTHER" id="PTHR30345">
    <property type="entry name" value="RIBOSE-5-PHOSPHATE ISOMERASE B"/>
    <property type="match status" value="1"/>
</dbReference>
<comment type="similarity">
    <text evidence="1">Belongs to the LacAB/RpiB family.</text>
</comment>